<reference evidence="1" key="1">
    <citation type="journal article" date="2020" name="Nature">
        <title>Giant virus diversity and host interactions through global metagenomics.</title>
        <authorList>
            <person name="Schulz F."/>
            <person name="Roux S."/>
            <person name="Paez-Espino D."/>
            <person name="Jungbluth S."/>
            <person name="Walsh D.A."/>
            <person name="Denef V.J."/>
            <person name="McMahon K.D."/>
            <person name="Konstantinidis K.T."/>
            <person name="Eloe-Fadrosh E.A."/>
            <person name="Kyrpides N.C."/>
            <person name="Woyke T."/>
        </authorList>
    </citation>
    <scope>NUCLEOTIDE SEQUENCE</scope>
    <source>
        <strain evidence="1">GVMAG-M-3300023179-82</strain>
    </source>
</reference>
<name>A0A6C0H7L8_9ZZZZ</name>
<protein>
    <submittedName>
        <fullName evidence="1">Uncharacterized protein</fullName>
    </submittedName>
</protein>
<organism evidence="1">
    <name type="scientific">viral metagenome</name>
    <dbReference type="NCBI Taxonomy" id="1070528"/>
    <lineage>
        <taxon>unclassified sequences</taxon>
        <taxon>metagenomes</taxon>
        <taxon>organismal metagenomes</taxon>
    </lineage>
</organism>
<evidence type="ECO:0000313" key="1">
    <source>
        <dbReference type="EMBL" id="QHT76504.1"/>
    </source>
</evidence>
<proteinExistence type="predicted"/>
<dbReference type="AlphaFoldDB" id="A0A6C0H7L8"/>
<sequence length="44" mass="5214">MCNEDIIKNSTNTFLFVSLEGIPYHRKCWNLSKSKRIKLDNENI</sequence>
<accession>A0A6C0H7L8</accession>
<dbReference type="EMBL" id="MN739897">
    <property type="protein sequence ID" value="QHT76504.1"/>
    <property type="molecule type" value="Genomic_DNA"/>
</dbReference>